<evidence type="ECO:0000313" key="1">
    <source>
        <dbReference type="EMBL" id="MEA5367742.1"/>
    </source>
</evidence>
<reference evidence="1 2" key="1">
    <citation type="submission" date="2023-12" db="EMBL/GenBank/DDBJ databases">
        <title>Amycolatopsis sp. V23-08.</title>
        <authorList>
            <person name="Somphong A."/>
        </authorList>
    </citation>
    <scope>NUCLEOTIDE SEQUENCE [LARGE SCALE GENOMIC DNA]</scope>
    <source>
        <strain evidence="1 2">V23-08</strain>
    </source>
</reference>
<keyword evidence="2" id="KW-1185">Reference proteome</keyword>
<proteinExistence type="predicted"/>
<comment type="caution">
    <text evidence="1">The sequence shown here is derived from an EMBL/GenBank/DDBJ whole genome shotgun (WGS) entry which is preliminary data.</text>
</comment>
<dbReference type="Proteomes" id="UP001304298">
    <property type="component" value="Unassembled WGS sequence"/>
</dbReference>
<dbReference type="EMBL" id="JAYFSI010000027">
    <property type="protein sequence ID" value="MEA5367742.1"/>
    <property type="molecule type" value="Genomic_DNA"/>
</dbReference>
<sequence length="155" mass="17424">MIDPSTVHLNSNAVRALGRSRTFEVDVPMMRRRAGGPLEPPLNANDRWHHSQRAQRTAAVRLGVRDGARRAEIPAGSHLTVTLHYRPGDNRRRDADNLVPTLKAACDALARGPRRDWIGLELVPDDTPQFMTKHMPVIHAGAGERRLWLEIEVRP</sequence>
<dbReference type="RefSeq" id="WP_323337875.1">
    <property type="nucleotide sequence ID" value="NZ_JAYFSI010000027.1"/>
</dbReference>
<organism evidence="1 2">
    <name type="scientific">Amycolatopsis heterodermiae</name>
    <dbReference type="NCBI Taxonomy" id="3110235"/>
    <lineage>
        <taxon>Bacteria</taxon>
        <taxon>Bacillati</taxon>
        <taxon>Actinomycetota</taxon>
        <taxon>Actinomycetes</taxon>
        <taxon>Pseudonocardiales</taxon>
        <taxon>Pseudonocardiaceae</taxon>
        <taxon>Amycolatopsis</taxon>
    </lineage>
</organism>
<dbReference type="Gene3D" id="3.30.1330.70">
    <property type="entry name" value="Holliday junction resolvase RusA"/>
    <property type="match status" value="1"/>
</dbReference>
<gene>
    <name evidence="1" type="ORF">VA596_49985</name>
</gene>
<protein>
    <submittedName>
        <fullName evidence="1">Uncharacterized protein</fullName>
    </submittedName>
</protein>
<accession>A0ABU5RN48</accession>
<dbReference type="InterPro" id="IPR036614">
    <property type="entry name" value="RusA-like_sf"/>
</dbReference>
<evidence type="ECO:0000313" key="2">
    <source>
        <dbReference type="Proteomes" id="UP001304298"/>
    </source>
</evidence>
<dbReference type="SUPFAM" id="SSF103084">
    <property type="entry name" value="Holliday junction resolvase RusA"/>
    <property type="match status" value="1"/>
</dbReference>
<name>A0ABU5RN48_9PSEU</name>